<evidence type="ECO:0000256" key="2">
    <source>
        <dbReference type="SAM" id="Phobius"/>
    </source>
</evidence>
<evidence type="ECO:0000313" key="3">
    <source>
        <dbReference type="EMBL" id="GAA3373247.1"/>
    </source>
</evidence>
<proteinExistence type="predicted"/>
<evidence type="ECO:0000313" key="4">
    <source>
        <dbReference type="Proteomes" id="UP001499990"/>
    </source>
</evidence>
<protein>
    <submittedName>
        <fullName evidence="3">DUF6049 family protein</fullName>
    </submittedName>
</protein>
<comment type="caution">
    <text evidence="3">The sequence shown here is derived from an EMBL/GenBank/DDBJ whole genome shotgun (WGS) entry which is preliminary data.</text>
</comment>
<keyword evidence="4" id="KW-1185">Reference proteome</keyword>
<gene>
    <name evidence="3" type="ORF">GCM10020367_32450</name>
</gene>
<name>A0ABP6SCA4_9ACTN</name>
<dbReference type="InterPro" id="IPR046112">
    <property type="entry name" value="DUF6049"/>
</dbReference>
<dbReference type="RefSeq" id="WP_345038073.1">
    <property type="nucleotide sequence ID" value="NZ_BAAAYL010000001.1"/>
</dbReference>
<accession>A0ABP6SCA4</accession>
<dbReference type="Proteomes" id="UP001499990">
    <property type="component" value="Unassembled WGS sequence"/>
</dbReference>
<feature type="compositionally biased region" description="Acidic residues" evidence="1">
    <location>
        <begin position="731"/>
        <end position="748"/>
    </location>
</feature>
<feature type="transmembrane region" description="Helical" evidence="2">
    <location>
        <begin position="699"/>
        <end position="718"/>
    </location>
</feature>
<reference evidence="4" key="1">
    <citation type="journal article" date="2019" name="Int. J. Syst. Evol. Microbiol.">
        <title>The Global Catalogue of Microorganisms (GCM) 10K type strain sequencing project: providing services to taxonomists for standard genome sequencing and annotation.</title>
        <authorList>
            <consortium name="The Broad Institute Genomics Platform"/>
            <consortium name="The Broad Institute Genome Sequencing Center for Infectious Disease"/>
            <person name="Wu L."/>
            <person name="Ma J."/>
        </authorList>
    </citation>
    <scope>NUCLEOTIDE SEQUENCE [LARGE SCALE GENOMIC DNA]</scope>
    <source>
        <strain evidence="4">JCM 9651</strain>
    </source>
</reference>
<keyword evidence="2" id="KW-0472">Membrane</keyword>
<organism evidence="3 4">
    <name type="scientific">Streptomyces sannanensis</name>
    <dbReference type="NCBI Taxonomy" id="285536"/>
    <lineage>
        <taxon>Bacteria</taxon>
        <taxon>Bacillati</taxon>
        <taxon>Actinomycetota</taxon>
        <taxon>Actinomycetes</taxon>
        <taxon>Kitasatosporales</taxon>
        <taxon>Streptomycetaceae</taxon>
        <taxon>Streptomyces</taxon>
    </lineage>
</organism>
<dbReference type="EMBL" id="BAAAYL010000001">
    <property type="protein sequence ID" value="GAA3373247.1"/>
    <property type="molecule type" value="Genomic_DNA"/>
</dbReference>
<sequence length="774" mass="81966">MAEAADTPGITPSPARRWLRRTASLITGVLLMAGPLCGPAAPSAHAAEAGASGSRTVDVSLDSLAPAAPVKGDTLTISGSVTNKGKQTITDAHIALRVGSPLSSRASIDNAAEHTGYSAGSDPAELDGDYTVEIAKLPAHVRQDFTLSVPVNKLGLDEAGVYQLGVSLSGHTARERYEQVLGIQRTFLPWQPAAMKKKTQITYLWPLVSTTRLTAETGSDEQQTPVFKDDELATELAPGGRLEQMVTLGSQLPVTWVIDPDLLATVDAMTRNYRVKAGDTTVPGKNQAIAKAWLSSLEKAVQDQKVVALPLGDPDLASLAHQGKNVSGSLSHLQSATEVARTTVETVLHVTPSLDFAWPVDGAIDPSIVDVATSAGAHKVIARSDSMRESDDLPYTPTAARPIGGGTTAVVADKGLSTAFEGDMTQAEESTLAVQEFLAQTLAVSLQEPDHQRSIVVAPQRMPSASQAQSMAHALQGLAPQRWTEPLDLPAAAAAKPDANASTRVPSSSAYPKKLRAQELPVDAFREIKTTQDTLDRFKVILTSPDRVVTPFGNAIDRSMSTSWRSHPADARVYREGVLNHLRSLTAEVQLIQKSPATLSGRSATLPVTVQNKLVQDVDHLVLRLWSTNPQRLSIGDDQAGASQSVKVAGGHSQSVKFTANAHANGPIQVKAQLYTEDGTPYGDTMTFTVQVSEITPTVMLVLAGGVLLLVLAGIRMYTQRKRAAAREADAEGDAEDGEETASEDDSPEQPSDPLPDTASESGDLSGPGEKVDR</sequence>
<keyword evidence="2" id="KW-0812">Transmembrane</keyword>
<keyword evidence="2" id="KW-1133">Transmembrane helix</keyword>
<feature type="region of interest" description="Disordered" evidence="1">
    <location>
        <begin position="725"/>
        <end position="774"/>
    </location>
</feature>
<dbReference type="Pfam" id="PF19516">
    <property type="entry name" value="DUF6049"/>
    <property type="match status" value="1"/>
</dbReference>
<evidence type="ECO:0000256" key="1">
    <source>
        <dbReference type="SAM" id="MobiDB-lite"/>
    </source>
</evidence>